<dbReference type="Pfam" id="PF13424">
    <property type="entry name" value="TPR_12"/>
    <property type="match status" value="2"/>
</dbReference>
<dbReference type="Gene3D" id="1.25.40.10">
    <property type="entry name" value="Tetratricopeptide repeat domain"/>
    <property type="match status" value="1"/>
</dbReference>
<keyword evidence="5" id="KW-1185">Reference proteome</keyword>
<keyword evidence="1" id="KW-0802">TPR repeat</keyword>
<dbReference type="InterPro" id="IPR041664">
    <property type="entry name" value="AAA_16"/>
</dbReference>
<dbReference type="Proteomes" id="UP001589568">
    <property type="component" value="Unassembled WGS sequence"/>
</dbReference>
<feature type="repeat" description="TPR" evidence="1">
    <location>
        <begin position="636"/>
        <end position="669"/>
    </location>
</feature>
<protein>
    <submittedName>
        <fullName evidence="4">Tetratricopeptide repeat protein</fullName>
    </submittedName>
</protein>
<dbReference type="CDD" id="cd00093">
    <property type="entry name" value="HTH_XRE"/>
    <property type="match status" value="1"/>
</dbReference>
<feature type="domain" description="HTH cro/C1-type" evidence="3">
    <location>
        <begin position="16"/>
        <end position="71"/>
    </location>
</feature>
<evidence type="ECO:0000256" key="2">
    <source>
        <dbReference type="SAM" id="MobiDB-lite"/>
    </source>
</evidence>
<gene>
    <name evidence="4" type="ORF">ACFFR3_00545</name>
</gene>
<dbReference type="EMBL" id="JBHMCF010000002">
    <property type="protein sequence ID" value="MFB9467969.1"/>
    <property type="molecule type" value="Genomic_DNA"/>
</dbReference>
<comment type="caution">
    <text evidence="4">The sequence shown here is derived from an EMBL/GenBank/DDBJ whole genome shotgun (WGS) entry which is preliminary data.</text>
</comment>
<sequence length="765" mass="82757">MSAGIVQEGQSLGALVRAWRNRALLTQEELASKTGVNVRTIRRLEGDAVERPRSRSLRLLAEALQLDPLEQAAFAAAAQAGPPPPPAEEASGAEPEGGRRVPRQLPVGVSRFAARTEALAELDQLLRPQADGAATRICVVSGMAGVGKTCLALHWAHRARGRFPDGQLYVNLKGFCPSGDAVDPRDALGMFLEALGVPPRQIPDDLAARSALYRTTLSDRRVLIVLDNALEAEQVKPLLPAAPSCAVLVTSRNTLTGLVATEAAAALTLDLLRDDEARELLAGRLGAARVAAEPEAAGAIIARCAGLPLALAITAAHAATHALTLASVAAQLGDRRRRLDTLDAGDPAADARAVFSWSYRTLSAETARLFRLLAVHPGPDLTLAAMASLAGVTRERLRALVGELRSAHLLTEHLPGRYSLHDLLRSYAAELVRPHAAERRAALHRLLDHHLHTGHAAARLLNPHREPITLAPRQAGVTVTAFDGYEQAFAWYASEHRVLLGLISRAAAEAFDVHAWQLVWVVTDFLYRQGHWDEWRATQRAGLAAAERLGDVRAQAIAHRGIAMACSNLGRHVEAQPHIRLALDLYDRLGDRVGQAHTHVNLCALLYRQGQYAEALHHGTRALRLYVAADDLIGQAMALNTTGNVLVETGEYEQALRYCRRAAALYEQLDDPNNQALTWDTIGHAYHRAGRHSDAVAYYRRAAAVFEELDSRSFLAQTLVNLGDVHATAGGREQARAAWRRALDLLAESGQPQADAVREKLAALP</sequence>
<dbReference type="PRINTS" id="PR00364">
    <property type="entry name" value="DISEASERSIST"/>
</dbReference>
<feature type="repeat" description="TPR" evidence="1">
    <location>
        <begin position="716"/>
        <end position="749"/>
    </location>
</feature>
<dbReference type="PROSITE" id="PS50005">
    <property type="entry name" value="TPR"/>
    <property type="match status" value="3"/>
</dbReference>
<dbReference type="InterPro" id="IPR019734">
    <property type="entry name" value="TPR_rpt"/>
</dbReference>
<dbReference type="RefSeq" id="WP_345388344.1">
    <property type="nucleotide sequence ID" value="NZ_BAAAXS010000001.1"/>
</dbReference>
<accession>A0ABV5NCE6</accession>
<reference evidence="4 5" key="1">
    <citation type="submission" date="2024-09" db="EMBL/GenBank/DDBJ databases">
        <authorList>
            <person name="Sun Q."/>
            <person name="Mori K."/>
        </authorList>
    </citation>
    <scope>NUCLEOTIDE SEQUENCE [LARGE SCALE GENOMIC DNA]</scope>
    <source>
        <strain evidence="4 5">JCM 3324</strain>
    </source>
</reference>
<dbReference type="SUPFAM" id="SSF47413">
    <property type="entry name" value="lambda repressor-like DNA-binding domains"/>
    <property type="match status" value="1"/>
</dbReference>
<dbReference type="Pfam" id="PF13560">
    <property type="entry name" value="HTH_31"/>
    <property type="match status" value="1"/>
</dbReference>
<dbReference type="PANTHER" id="PTHR47691">
    <property type="entry name" value="REGULATOR-RELATED"/>
    <property type="match status" value="1"/>
</dbReference>
<dbReference type="InterPro" id="IPR010982">
    <property type="entry name" value="Lambda_DNA-bd_dom_sf"/>
</dbReference>
<dbReference type="InterPro" id="IPR011990">
    <property type="entry name" value="TPR-like_helical_dom_sf"/>
</dbReference>
<evidence type="ECO:0000313" key="5">
    <source>
        <dbReference type="Proteomes" id="UP001589568"/>
    </source>
</evidence>
<dbReference type="SMART" id="SM00530">
    <property type="entry name" value="HTH_XRE"/>
    <property type="match status" value="1"/>
</dbReference>
<dbReference type="Gene3D" id="3.40.50.300">
    <property type="entry name" value="P-loop containing nucleotide triphosphate hydrolases"/>
    <property type="match status" value="1"/>
</dbReference>
<dbReference type="SUPFAM" id="SSF52540">
    <property type="entry name" value="P-loop containing nucleoside triphosphate hydrolases"/>
    <property type="match status" value="1"/>
</dbReference>
<evidence type="ECO:0000256" key="1">
    <source>
        <dbReference type="PROSITE-ProRule" id="PRU00339"/>
    </source>
</evidence>
<evidence type="ECO:0000259" key="3">
    <source>
        <dbReference type="PROSITE" id="PS50943"/>
    </source>
</evidence>
<dbReference type="SUPFAM" id="SSF48452">
    <property type="entry name" value="TPR-like"/>
    <property type="match status" value="1"/>
</dbReference>
<name>A0ABV5NCE6_9ACTN</name>
<dbReference type="InterPro" id="IPR001387">
    <property type="entry name" value="Cro/C1-type_HTH"/>
</dbReference>
<dbReference type="PROSITE" id="PS50943">
    <property type="entry name" value="HTH_CROC1"/>
    <property type="match status" value="1"/>
</dbReference>
<feature type="region of interest" description="Disordered" evidence="2">
    <location>
        <begin position="76"/>
        <end position="104"/>
    </location>
</feature>
<dbReference type="Gene3D" id="1.10.260.40">
    <property type="entry name" value="lambda repressor-like DNA-binding domains"/>
    <property type="match status" value="1"/>
</dbReference>
<proteinExistence type="predicted"/>
<dbReference type="PANTHER" id="PTHR47691:SF3">
    <property type="entry name" value="HTH-TYPE TRANSCRIPTIONAL REGULATOR RV0890C-RELATED"/>
    <property type="match status" value="1"/>
</dbReference>
<feature type="repeat" description="TPR" evidence="1">
    <location>
        <begin position="676"/>
        <end position="709"/>
    </location>
</feature>
<dbReference type="SMART" id="SM00028">
    <property type="entry name" value="TPR"/>
    <property type="match status" value="5"/>
</dbReference>
<dbReference type="Pfam" id="PF13191">
    <property type="entry name" value="AAA_16"/>
    <property type="match status" value="1"/>
</dbReference>
<dbReference type="InterPro" id="IPR027417">
    <property type="entry name" value="P-loop_NTPase"/>
</dbReference>
<evidence type="ECO:0000313" key="4">
    <source>
        <dbReference type="EMBL" id="MFB9467969.1"/>
    </source>
</evidence>
<organism evidence="4 5">
    <name type="scientific">Nonomuraea salmonea</name>
    <dbReference type="NCBI Taxonomy" id="46181"/>
    <lineage>
        <taxon>Bacteria</taxon>
        <taxon>Bacillati</taxon>
        <taxon>Actinomycetota</taxon>
        <taxon>Actinomycetes</taxon>
        <taxon>Streptosporangiales</taxon>
        <taxon>Streptosporangiaceae</taxon>
        <taxon>Nonomuraea</taxon>
    </lineage>
</organism>